<evidence type="ECO:0000313" key="2">
    <source>
        <dbReference type="EMBL" id="MDO6964191.1"/>
    </source>
</evidence>
<keyword evidence="3" id="KW-1185">Reference proteome</keyword>
<feature type="region of interest" description="Disordered" evidence="1">
    <location>
        <begin position="20"/>
        <end position="87"/>
    </location>
</feature>
<dbReference type="EMBL" id="JAUOZU010000007">
    <property type="protein sequence ID" value="MDO6964191.1"/>
    <property type="molecule type" value="Genomic_DNA"/>
</dbReference>
<organism evidence="2 3">
    <name type="scientific">Rhizobium alvei</name>
    <dbReference type="NCBI Taxonomy" id="1132659"/>
    <lineage>
        <taxon>Bacteria</taxon>
        <taxon>Pseudomonadati</taxon>
        <taxon>Pseudomonadota</taxon>
        <taxon>Alphaproteobacteria</taxon>
        <taxon>Hyphomicrobiales</taxon>
        <taxon>Rhizobiaceae</taxon>
        <taxon>Rhizobium/Agrobacterium group</taxon>
        <taxon>Rhizobium</taxon>
    </lineage>
</organism>
<evidence type="ECO:0000256" key="1">
    <source>
        <dbReference type="SAM" id="MobiDB-lite"/>
    </source>
</evidence>
<reference evidence="2" key="2">
    <citation type="submission" date="2023-07" db="EMBL/GenBank/DDBJ databases">
        <authorList>
            <person name="Shen H."/>
        </authorList>
    </citation>
    <scope>NUCLEOTIDE SEQUENCE</scope>
    <source>
        <strain evidence="2">TNR-22</strain>
    </source>
</reference>
<gene>
    <name evidence="2" type="ORF">Q4481_09500</name>
</gene>
<dbReference type="RefSeq" id="WP_304376121.1">
    <property type="nucleotide sequence ID" value="NZ_JAUOZU010000007.1"/>
</dbReference>
<proteinExistence type="predicted"/>
<name>A0ABT8YKZ2_9HYPH</name>
<dbReference type="Proteomes" id="UP001174932">
    <property type="component" value="Unassembled WGS sequence"/>
</dbReference>
<reference evidence="2" key="1">
    <citation type="journal article" date="2015" name="Int. J. Syst. Evol. Microbiol.">
        <title>Rhizobium alvei sp. nov., isolated from a freshwater river.</title>
        <authorList>
            <person name="Sheu S.Y."/>
            <person name="Huang H.W."/>
            <person name="Young C.C."/>
            <person name="Chen W.M."/>
        </authorList>
    </citation>
    <scope>NUCLEOTIDE SEQUENCE</scope>
    <source>
        <strain evidence="2">TNR-22</strain>
    </source>
</reference>
<protein>
    <submittedName>
        <fullName evidence="2">Uncharacterized protein</fullName>
    </submittedName>
</protein>
<sequence>MTTVSSSSGTYSVYYASRRVGVGRTNRDAEDQPATDESGSSWPREASDDQRAIVREKSEEKSTEAVSDDVFRSLAQPQVAGGDAPENLVPSEALDVLVQLRPQAGMVTSVEAALSANAQPSLSARYENAELFGPGLVANYSAPDADDRAALISQPAAPVVDEAQVVEDLTLSEPISDAADLLNLLST</sequence>
<feature type="compositionally biased region" description="Basic and acidic residues" evidence="1">
    <location>
        <begin position="45"/>
        <end position="63"/>
    </location>
</feature>
<accession>A0ABT8YKZ2</accession>
<comment type="caution">
    <text evidence="2">The sequence shown here is derived from an EMBL/GenBank/DDBJ whole genome shotgun (WGS) entry which is preliminary data.</text>
</comment>
<evidence type="ECO:0000313" key="3">
    <source>
        <dbReference type="Proteomes" id="UP001174932"/>
    </source>
</evidence>